<protein>
    <submittedName>
        <fullName evidence="1">Uncharacterized protein</fullName>
    </submittedName>
</protein>
<evidence type="ECO:0000313" key="1">
    <source>
        <dbReference type="EMBL" id="KAJ8459726.1"/>
    </source>
</evidence>
<name>A0AAV8P2H7_ENSVE</name>
<dbReference type="AlphaFoldDB" id="A0AAV8P2H7"/>
<proteinExistence type="predicted"/>
<evidence type="ECO:0000313" key="2">
    <source>
        <dbReference type="Proteomes" id="UP001222027"/>
    </source>
</evidence>
<organism evidence="1 2">
    <name type="scientific">Ensete ventricosum</name>
    <name type="common">Abyssinian banana</name>
    <name type="synonym">Musa ensete</name>
    <dbReference type="NCBI Taxonomy" id="4639"/>
    <lineage>
        <taxon>Eukaryota</taxon>
        <taxon>Viridiplantae</taxon>
        <taxon>Streptophyta</taxon>
        <taxon>Embryophyta</taxon>
        <taxon>Tracheophyta</taxon>
        <taxon>Spermatophyta</taxon>
        <taxon>Magnoliopsida</taxon>
        <taxon>Liliopsida</taxon>
        <taxon>Zingiberales</taxon>
        <taxon>Musaceae</taxon>
        <taxon>Ensete</taxon>
    </lineage>
</organism>
<dbReference type="Proteomes" id="UP001222027">
    <property type="component" value="Unassembled WGS sequence"/>
</dbReference>
<reference evidence="1 2" key="1">
    <citation type="submission" date="2022-12" db="EMBL/GenBank/DDBJ databases">
        <title>Chromosome-scale assembly of the Ensete ventricosum genome.</title>
        <authorList>
            <person name="Dussert Y."/>
            <person name="Stocks J."/>
            <person name="Wendawek A."/>
            <person name="Woldeyes F."/>
            <person name="Nichols R.A."/>
            <person name="Borrell J.S."/>
        </authorList>
    </citation>
    <scope>NUCLEOTIDE SEQUENCE [LARGE SCALE GENOMIC DNA]</scope>
    <source>
        <strain evidence="2">cv. Maze</strain>
        <tissue evidence="1">Seeds</tissue>
    </source>
</reference>
<dbReference type="EMBL" id="JAQQAF010000009">
    <property type="protein sequence ID" value="KAJ8459726.1"/>
    <property type="molecule type" value="Genomic_DNA"/>
</dbReference>
<keyword evidence="2" id="KW-1185">Reference proteome</keyword>
<accession>A0AAV8P2H7</accession>
<comment type="caution">
    <text evidence="1">The sequence shown here is derived from an EMBL/GenBank/DDBJ whole genome shotgun (WGS) entry which is preliminary data.</text>
</comment>
<sequence>MSRSYSLPWVALPPLLFSSKSSSVISIFDRFHCLVSWREIANRHNVNCFCSTHMHAEKQHQMPAHLFADQKPILTGLNEAYLKSIVVEDIKLLQGICYGSLQGETHRPGGEGT</sequence>
<gene>
    <name evidence="1" type="ORF">OPV22_032652</name>
</gene>